<organism evidence="3 4">
    <name type="scientific">Halobiforma nitratireducens JCM 10879</name>
    <dbReference type="NCBI Taxonomy" id="1227454"/>
    <lineage>
        <taxon>Archaea</taxon>
        <taxon>Methanobacteriati</taxon>
        <taxon>Methanobacteriota</taxon>
        <taxon>Stenosarchaea group</taxon>
        <taxon>Halobacteria</taxon>
        <taxon>Halobacteriales</taxon>
        <taxon>Natrialbaceae</taxon>
        <taxon>Halobiforma</taxon>
    </lineage>
</organism>
<feature type="transmembrane region" description="Helical" evidence="2">
    <location>
        <begin position="263"/>
        <end position="280"/>
    </location>
</feature>
<dbReference type="eggNOG" id="arCOG04663">
    <property type="taxonomic scope" value="Archaea"/>
</dbReference>
<feature type="transmembrane region" description="Helical" evidence="2">
    <location>
        <begin position="96"/>
        <end position="115"/>
    </location>
</feature>
<evidence type="ECO:0000313" key="4">
    <source>
        <dbReference type="Proteomes" id="UP000011607"/>
    </source>
</evidence>
<accession>M0LV54</accession>
<dbReference type="AlphaFoldDB" id="M0LV54"/>
<keyword evidence="2" id="KW-0812">Transmembrane</keyword>
<dbReference type="EMBL" id="AOMA01000107">
    <property type="protein sequence ID" value="EMA37356.1"/>
    <property type="molecule type" value="Genomic_DNA"/>
</dbReference>
<feature type="transmembrane region" description="Helical" evidence="2">
    <location>
        <begin position="424"/>
        <end position="443"/>
    </location>
</feature>
<feature type="transmembrane region" description="Helical" evidence="2">
    <location>
        <begin position="67"/>
        <end position="84"/>
    </location>
</feature>
<proteinExistence type="predicted"/>
<reference evidence="3 4" key="1">
    <citation type="journal article" date="2014" name="PLoS Genet.">
        <title>Phylogenetically driven sequencing of extremely halophilic archaea reveals strategies for static and dynamic osmo-response.</title>
        <authorList>
            <person name="Becker E.A."/>
            <person name="Seitzer P.M."/>
            <person name="Tritt A."/>
            <person name="Larsen D."/>
            <person name="Krusor M."/>
            <person name="Yao A.I."/>
            <person name="Wu D."/>
            <person name="Madern D."/>
            <person name="Eisen J.A."/>
            <person name="Darling A.E."/>
            <person name="Facciotti M.T."/>
        </authorList>
    </citation>
    <scope>NUCLEOTIDE SEQUENCE [LARGE SCALE GENOMIC DNA]</scope>
    <source>
        <strain evidence="3 4">JCM 10879</strain>
    </source>
</reference>
<evidence type="ECO:0000313" key="3">
    <source>
        <dbReference type="EMBL" id="EMA37356.1"/>
    </source>
</evidence>
<protein>
    <submittedName>
        <fullName evidence="3">Uncharacterized protein</fullName>
    </submittedName>
</protein>
<evidence type="ECO:0000256" key="2">
    <source>
        <dbReference type="SAM" id="Phobius"/>
    </source>
</evidence>
<keyword evidence="2" id="KW-1133">Transmembrane helix</keyword>
<dbReference type="eggNOG" id="arCOG04662">
    <property type="taxonomic scope" value="Archaea"/>
</dbReference>
<evidence type="ECO:0000256" key="1">
    <source>
        <dbReference type="SAM" id="MobiDB-lite"/>
    </source>
</evidence>
<dbReference type="Proteomes" id="UP000011607">
    <property type="component" value="Unassembled WGS sequence"/>
</dbReference>
<feature type="transmembrane region" description="Helical" evidence="2">
    <location>
        <begin position="121"/>
        <end position="140"/>
    </location>
</feature>
<feature type="transmembrane region" description="Helical" evidence="2">
    <location>
        <begin position="346"/>
        <end position="364"/>
    </location>
</feature>
<feature type="transmembrane region" description="Helical" evidence="2">
    <location>
        <begin position="376"/>
        <end position="395"/>
    </location>
</feature>
<gene>
    <name evidence="3" type="ORF">C446_10895</name>
</gene>
<name>M0LV54_9EURY</name>
<dbReference type="STRING" id="1227454.C446_10895"/>
<dbReference type="InterPro" id="IPR014509">
    <property type="entry name" value="YjdF-like"/>
</dbReference>
<feature type="transmembrane region" description="Helical" evidence="2">
    <location>
        <begin position="147"/>
        <end position="166"/>
    </location>
</feature>
<keyword evidence="2" id="KW-0472">Membrane</keyword>
<feature type="transmembrane region" description="Helical" evidence="2">
    <location>
        <begin position="286"/>
        <end position="303"/>
    </location>
</feature>
<dbReference type="Pfam" id="PF09997">
    <property type="entry name" value="DUF2238"/>
    <property type="match status" value="1"/>
</dbReference>
<keyword evidence="4" id="KW-1185">Reference proteome</keyword>
<sequence>MNVSRIGRRILGDTTLTASFERPCMEYTDDLGALLSETGVNAVLGWIVVVVLLTTGVLTALEGAFDWTFIALVVVTIALVPGVVFRDPRVMPPWELLAVAAVPILWEALLGRAFVTDVPAYLAVAALALLVAVELHQFTAVRLNHGLAVALVVLTTLAAAGIWNVLQWTADVLVDTSFVLDGRSQDAINADVMVEFIYAGIAGVVGGLLFDLYFRSRDRMPTERTYVPPKPRAEADDASSTAEPDSPKLRDRLGITPRRQRQASRAMQVVLAVVLVWGLSVRDLPTIANAGVALAITFVPAILEREYDLPMDAGLVLWITTAVFLHALGSAGLYDAIDPWDHLTHALSASVVAAAGYAIFRAVHVHTDRVYIPPKVMAVFILVFVFAAGVVWEILEFVIDQSAIVIGLDAVLAQYGIDDTIVDLMFNAVGAVVVTLWGTAYLTDVSDSLSERFDSWYEDA</sequence>
<dbReference type="PATRIC" id="fig|1227454.3.peg.2215"/>
<feature type="transmembrane region" description="Helical" evidence="2">
    <location>
        <begin position="196"/>
        <end position="214"/>
    </location>
</feature>
<feature type="region of interest" description="Disordered" evidence="1">
    <location>
        <begin position="223"/>
        <end position="254"/>
    </location>
</feature>
<comment type="caution">
    <text evidence="3">The sequence shown here is derived from an EMBL/GenBank/DDBJ whole genome shotgun (WGS) entry which is preliminary data.</text>
</comment>
<feature type="transmembrane region" description="Helical" evidence="2">
    <location>
        <begin position="315"/>
        <end position="334"/>
    </location>
</feature>